<dbReference type="RefSeq" id="WP_172273964.1">
    <property type="nucleotide sequence ID" value="NZ_CASGMU010000002.1"/>
</dbReference>
<dbReference type="CDD" id="cd06307">
    <property type="entry name" value="PBP1_sugar_binding"/>
    <property type="match status" value="1"/>
</dbReference>
<evidence type="ECO:0000256" key="1">
    <source>
        <dbReference type="ARBA" id="ARBA00023015"/>
    </source>
</evidence>
<keyword evidence="1" id="KW-0805">Transcription regulation</keyword>
<dbReference type="PANTHER" id="PTHR30146">
    <property type="entry name" value="LACI-RELATED TRANSCRIPTIONAL REPRESSOR"/>
    <property type="match status" value="1"/>
</dbReference>
<dbReference type="SMART" id="SM00354">
    <property type="entry name" value="HTH_LACI"/>
    <property type="match status" value="1"/>
</dbReference>
<dbReference type="SUPFAM" id="SSF53822">
    <property type="entry name" value="Periplasmic binding protein-like I"/>
    <property type="match status" value="1"/>
</dbReference>
<keyword evidence="6" id="KW-1185">Reference proteome</keyword>
<dbReference type="CDD" id="cd01392">
    <property type="entry name" value="HTH_LacI"/>
    <property type="match status" value="1"/>
</dbReference>
<evidence type="ECO:0000256" key="2">
    <source>
        <dbReference type="ARBA" id="ARBA00023125"/>
    </source>
</evidence>
<accession>A0ABX2AK93</accession>
<dbReference type="Pfam" id="PF13407">
    <property type="entry name" value="Peripla_BP_4"/>
    <property type="match status" value="1"/>
</dbReference>
<name>A0ABX2AK93_9BACT</name>
<feature type="domain" description="HTH lacI-type" evidence="4">
    <location>
        <begin position="6"/>
        <end position="60"/>
    </location>
</feature>
<dbReference type="Gene3D" id="1.10.260.40">
    <property type="entry name" value="lambda repressor-like DNA-binding domains"/>
    <property type="match status" value="1"/>
</dbReference>
<sequence length="355" mass="41358">MTTDKIRIKDIARLSGVSIGTVDRVLHNRPNVSKESRAKVEKTLKEINYKPNMYASALAHNKKYNFICLIPRHESETYWEEIEEGAMAACERRSDFHIKVTMMYYRRFHQNTFTDMTKKCLEEKPDGVIIVPSEHDITKAFTDKLHEKNIPFILLDSYIPDLNPLSFYGQDSFRSGYFAGRMLMLIAGKDKEVTIMKQMKNGNVASKQQEDREKGFLNYMSNFFPNIRISEVDLPLDTDPSEYENILDSFFSTHKDVSNCITFNSHAYILGEYFQKKNINNVKIMGYDMVRKNAECVKNGTISFLIAQHAYMQGYSCIETLFESIVLKMKVNTVNYMPIEFLTQENIQFYRRAQL</sequence>
<dbReference type="Pfam" id="PF00356">
    <property type="entry name" value="LacI"/>
    <property type="match status" value="1"/>
</dbReference>
<dbReference type="PROSITE" id="PS00356">
    <property type="entry name" value="HTH_LACI_1"/>
    <property type="match status" value="1"/>
</dbReference>
<keyword evidence="3" id="KW-0804">Transcription</keyword>
<evidence type="ECO:0000313" key="6">
    <source>
        <dbReference type="Proteomes" id="UP000714420"/>
    </source>
</evidence>
<reference evidence="5 6" key="1">
    <citation type="submission" date="2020-05" db="EMBL/GenBank/DDBJ databases">
        <title>Distinct polysaccharide utilization as determinants for interspecies competition between intestinal Prevotella spp.</title>
        <authorList>
            <person name="Galvez E.J.C."/>
            <person name="Iljazovic A."/>
            <person name="Strowig T."/>
        </authorList>
    </citation>
    <scope>NUCLEOTIDE SEQUENCE [LARGE SCALE GENOMIC DNA]</scope>
    <source>
        <strain evidence="5 6">PMUR</strain>
    </source>
</reference>
<dbReference type="Proteomes" id="UP000714420">
    <property type="component" value="Unassembled WGS sequence"/>
</dbReference>
<protein>
    <submittedName>
        <fullName evidence="5">LacI family DNA-binding transcriptional regulator</fullName>
    </submittedName>
</protein>
<evidence type="ECO:0000313" key="5">
    <source>
        <dbReference type="EMBL" id="NPD91449.1"/>
    </source>
</evidence>
<dbReference type="InterPro" id="IPR000843">
    <property type="entry name" value="HTH_LacI"/>
</dbReference>
<proteinExistence type="predicted"/>
<evidence type="ECO:0000256" key="3">
    <source>
        <dbReference type="ARBA" id="ARBA00023163"/>
    </source>
</evidence>
<dbReference type="InterPro" id="IPR025997">
    <property type="entry name" value="SBP_2_dom"/>
</dbReference>
<dbReference type="PANTHER" id="PTHR30146:SF144">
    <property type="entry name" value="LACI-FAMILY TRANSCRIPTION REGULATOR"/>
    <property type="match status" value="1"/>
</dbReference>
<comment type="caution">
    <text evidence="5">The sequence shown here is derived from an EMBL/GenBank/DDBJ whole genome shotgun (WGS) entry which is preliminary data.</text>
</comment>
<evidence type="ECO:0000259" key="4">
    <source>
        <dbReference type="PROSITE" id="PS50932"/>
    </source>
</evidence>
<dbReference type="InterPro" id="IPR028082">
    <property type="entry name" value="Peripla_BP_I"/>
</dbReference>
<dbReference type="SUPFAM" id="SSF47413">
    <property type="entry name" value="lambda repressor-like DNA-binding domains"/>
    <property type="match status" value="1"/>
</dbReference>
<dbReference type="InterPro" id="IPR010982">
    <property type="entry name" value="Lambda_DNA-bd_dom_sf"/>
</dbReference>
<dbReference type="GO" id="GO:0003677">
    <property type="term" value="F:DNA binding"/>
    <property type="evidence" value="ECO:0007669"/>
    <property type="project" value="UniProtKB-KW"/>
</dbReference>
<dbReference type="EMBL" id="JABKKF010000002">
    <property type="protein sequence ID" value="NPD91449.1"/>
    <property type="molecule type" value="Genomic_DNA"/>
</dbReference>
<keyword evidence="2 5" id="KW-0238">DNA-binding</keyword>
<dbReference type="Gene3D" id="3.40.50.2300">
    <property type="match status" value="2"/>
</dbReference>
<dbReference type="PROSITE" id="PS50932">
    <property type="entry name" value="HTH_LACI_2"/>
    <property type="match status" value="1"/>
</dbReference>
<gene>
    <name evidence="5" type="ORF">HPS56_03620</name>
</gene>
<organism evidence="5 6">
    <name type="scientific">Xylanibacter muris</name>
    <dbReference type="NCBI Taxonomy" id="2736290"/>
    <lineage>
        <taxon>Bacteria</taxon>
        <taxon>Pseudomonadati</taxon>
        <taxon>Bacteroidota</taxon>
        <taxon>Bacteroidia</taxon>
        <taxon>Bacteroidales</taxon>
        <taxon>Prevotellaceae</taxon>
        <taxon>Xylanibacter</taxon>
    </lineage>
</organism>